<proteinExistence type="predicted"/>
<evidence type="ECO:0000313" key="2">
    <source>
        <dbReference type="Proteomes" id="UP000831484"/>
    </source>
</evidence>
<organism evidence="1 2">
    <name type="scientific">Rhodococcus qingshengii JCM 15477</name>
    <dbReference type="NCBI Taxonomy" id="1303681"/>
    <lineage>
        <taxon>Bacteria</taxon>
        <taxon>Bacillati</taxon>
        <taxon>Actinomycetota</taxon>
        <taxon>Actinomycetes</taxon>
        <taxon>Mycobacteriales</taxon>
        <taxon>Nocardiaceae</taxon>
        <taxon>Rhodococcus</taxon>
        <taxon>Rhodococcus erythropolis group</taxon>
    </lineage>
</organism>
<accession>A0AB38R905</accession>
<sequence>MEGAEAGGHVTTEHRQLCRLPMGARVSQIYSIKEFLEPKHSNWGVAQDEEIRPDCYDIRVINALQEFDLTLCSFECGWVCGKPEINKF</sequence>
<name>A0AB38R905_RHOSG</name>
<protein>
    <submittedName>
        <fullName evidence="1">Uncharacterized protein</fullName>
    </submittedName>
</protein>
<keyword evidence="2" id="KW-1185">Reference proteome</keyword>
<dbReference type="Proteomes" id="UP000831484">
    <property type="component" value="Chromosome"/>
</dbReference>
<evidence type="ECO:0000313" key="1">
    <source>
        <dbReference type="EMBL" id="UPU41406.1"/>
    </source>
</evidence>
<reference evidence="2" key="1">
    <citation type="journal article" date="2022" name="Environ. Microbiol.">
        <title>Functional analysis, diversity, and distribution of carbendazim hydrolases MheI and CbmA, responsible for the initial step in carbendazim degradation.</title>
        <authorList>
            <person name="Zhang M."/>
            <person name="Bai X."/>
            <person name="Li Q."/>
            <person name="Zhang L."/>
            <person name="Zhu Q."/>
            <person name="Gao S."/>
            <person name="Ke Z."/>
            <person name="Jiang M."/>
            <person name="Hu J."/>
            <person name="Qiu J."/>
            <person name="Hong Q."/>
        </authorList>
    </citation>
    <scope>NUCLEOTIDE SEQUENCE [LARGE SCALE GENOMIC DNA]</scope>
    <source>
        <strain evidence="2">djl-6</strain>
    </source>
</reference>
<dbReference type="AlphaFoldDB" id="A0AB38R905"/>
<dbReference type="EMBL" id="CP096563">
    <property type="protein sequence ID" value="UPU41406.1"/>
    <property type="molecule type" value="Genomic_DNA"/>
</dbReference>
<gene>
    <name evidence="1" type="ORF">M0639_20485</name>
</gene>